<gene>
    <name evidence="2" type="ORF">GY24_03615</name>
</gene>
<comment type="caution">
    <text evidence="2">The sequence shown here is derived from an EMBL/GenBank/DDBJ whole genome shotgun (WGS) entry which is preliminary data.</text>
</comment>
<protein>
    <recommendedName>
        <fullName evidence="4">ABC transporter permease</fullName>
    </recommendedName>
</protein>
<dbReference type="Proteomes" id="UP000237755">
    <property type="component" value="Unassembled WGS sequence"/>
</dbReference>
<dbReference type="RefSeq" id="WP_104474412.1">
    <property type="nucleotide sequence ID" value="NZ_MPZN01000007.1"/>
</dbReference>
<evidence type="ECO:0000256" key="1">
    <source>
        <dbReference type="SAM" id="Phobius"/>
    </source>
</evidence>
<feature type="transmembrane region" description="Helical" evidence="1">
    <location>
        <begin position="162"/>
        <end position="183"/>
    </location>
</feature>
<keyword evidence="1" id="KW-1133">Transmembrane helix</keyword>
<feature type="transmembrane region" description="Helical" evidence="1">
    <location>
        <begin position="6"/>
        <end position="25"/>
    </location>
</feature>
<reference evidence="2 3" key="1">
    <citation type="journal article" date="2008" name="Int. J. Syst. Evol. Microbiol.">
        <title>Leifsonia pindariensis sp. nov., isolated from the Pindari glacier of the Indian Himalayas, and emended description of the genus Leifsonia.</title>
        <authorList>
            <person name="Reddy G.S."/>
            <person name="Prabagaran S.R."/>
            <person name="Shivaji S."/>
        </authorList>
    </citation>
    <scope>NUCLEOTIDE SEQUENCE [LARGE SCALE GENOMIC DNA]</scope>
    <source>
        <strain evidence="2 3">PON 10</strain>
    </source>
</reference>
<name>A0ABX5AY83_9MICO</name>
<evidence type="ECO:0000313" key="2">
    <source>
        <dbReference type="EMBL" id="PPL19857.1"/>
    </source>
</evidence>
<keyword evidence="3" id="KW-1185">Reference proteome</keyword>
<organism evidence="2 3">
    <name type="scientific">Microterricola pindariensis</name>
    <dbReference type="NCBI Taxonomy" id="478010"/>
    <lineage>
        <taxon>Bacteria</taxon>
        <taxon>Bacillati</taxon>
        <taxon>Actinomycetota</taxon>
        <taxon>Actinomycetes</taxon>
        <taxon>Micrococcales</taxon>
        <taxon>Microbacteriaceae</taxon>
        <taxon>Microterricola</taxon>
    </lineage>
</organism>
<sequence>MLAWNIIVLGSLVVLIGVAVGYWLLRRRGDDVAFDERMPASTRPAILVFTRFGATAAAGIAAATALALVLQSLTAQAVSVTIPVQTFWPGVYPWVRIQQGPAATVTGGGFSSATVDIEGLDASTRVLLAGGHLLQGATVAVLAAAVAVLCHRLLANEPFRPIVARSFTVGAVALMVGGIGWQICFETAGYQAAEQALLVTAWSSEQISVGGSALEPGTDTGTGGVPFGTFDPLTTGLPQPTMDASIEFWPVFLGLALLAVAAAFRQSERMQRDTVGLV</sequence>
<evidence type="ECO:0000313" key="3">
    <source>
        <dbReference type="Proteomes" id="UP000237755"/>
    </source>
</evidence>
<accession>A0ABX5AY83</accession>
<proteinExistence type="predicted"/>
<feature type="transmembrane region" description="Helical" evidence="1">
    <location>
        <begin position="246"/>
        <end position="264"/>
    </location>
</feature>
<evidence type="ECO:0008006" key="4">
    <source>
        <dbReference type="Google" id="ProtNLM"/>
    </source>
</evidence>
<feature type="transmembrane region" description="Helical" evidence="1">
    <location>
        <begin position="46"/>
        <end position="70"/>
    </location>
</feature>
<keyword evidence="1" id="KW-0812">Transmembrane</keyword>
<feature type="transmembrane region" description="Helical" evidence="1">
    <location>
        <begin position="133"/>
        <end position="155"/>
    </location>
</feature>
<keyword evidence="1" id="KW-0472">Membrane</keyword>
<dbReference type="EMBL" id="MPZN01000007">
    <property type="protein sequence ID" value="PPL19857.1"/>
    <property type="molecule type" value="Genomic_DNA"/>
</dbReference>